<feature type="region of interest" description="Disordered" evidence="1">
    <location>
        <begin position="1"/>
        <end position="32"/>
    </location>
</feature>
<keyword evidence="2" id="KW-0496">Mitochondrion</keyword>
<sequence length="109" mass="11996">MRSEGRNPKIMNRTPPQSTLSFRTNSDTSATGGGLVCKRCQVKPAKVWQMLHRFLSRCFLCVRCSSLLLGCLEQAQQVCRPDRSSDDLPGGVCSRISPLFLLDGPAAHC</sequence>
<reference evidence="2" key="1">
    <citation type="journal article" date="2012" name="PLoS ONE">
        <title>The Mitochondrial Genome of the Lycophyte Huperzia squarrosa: The Most Archaic Form in Vascular Plants.</title>
        <authorList>
            <person name="Liu Y."/>
            <person name="Wang B."/>
            <person name="Cui P."/>
            <person name="Li L."/>
            <person name="Xue J.Y."/>
            <person name="Yu J."/>
            <person name="Qiu Y.L."/>
        </authorList>
    </citation>
    <scope>NUCLEOTIDE SEQUENCE</scope>
</reference>
<gene>
    <name evidence="2" type="primary">ORF109_6</name>
    <name evidence="2" type="ORF">HusqMp107</name>
</gene>
<name>H9M882_PHLSQ</name>
<evidence type="ECO:0000256" key="1">
    <source>
        <dbReference type="SAM" id="MobiDB-lite"/>
    </source>
</evidence>
<dbReference type="GeneID" id="12354513"/>
<dbReference type="EMBL" id="JQ002659">
    <property type="protein sequence ID" value="AEV55789.1"/>
    <property type="molecule type" value="Genomic_DNA"/>
</dbReference>
<accession>H9M882</accession>
<evidence type="ECO:0000313" key="2">
    <source>
        <dbReference type="EMBL" id="AEV55789.1"/>
    </source>
</evidence>
<organism evidence="2">
    <name type="scientific">Phlegmariurus squarrosus</name>
    <name type="common">Rock tassel fern</name>
    <name type="synonym">Lycopodium squarrosum</name>
    <dbReference type="NCBI Taxonomy" id="73615"/>
    <lineage>
        <taxon>Eukaryota</taxon>
        <taxon>Viridiplantae</taxon>
        <taxon>Streptophyta</taxon>
        <taxon>Embryophyta</taxon>
        <taxon>Tracheophyta</taxon>
        <taxon>Lycopodiopsida</taxon>
        <taxon>Lycopodiales</taxon>
        <taxon>Lycopodiaceae</taxon>
        <taxon>Huperzioideae</taxon>
        <taxon>Phlegmariurus</taxon>
    </lineage>
</organism>
<dbReference type="RefSeq" id="YP_006234347.1">
    <property type="nucleotide sequence ID" value="NC_017755.1"/>
</dbReference>
<protein>
    <submittedName>
        <fullName evidence="2">Uncharacterized protein</fullName>
    </submittedName>
</protein>
<dbReference type="AlphaFoldDB" id="H9M882"/>
<geneLocation type="mitochondrion" evidence="2"/>
<feature type="compositionally biased region" description="Polar residues" evidence="1">
    <location>
        <begin position="14"/>
        <end position="30"/>
    </location>
</feature>
<proteinExistence type="predicted"/>